<name>A0A0F2DYK7_9STRE</name>
<evidence type="ECO:0000256" key="2">
    <source>
        <dbReference type="SAM" id="SignalP"/>
    </source>
</evidence>
<dbReference type="Proteomes" id="UP000033489">
    <property type="component" value="Unassembled WGS sequence"/>
</dbReference>
<keyword evidence="2" id="KW-0732">Signal</keyword>
<evidence type="ECO:0000256" key="1">
    <source>
        <dbReference type="SAM" id="MobiDB-lite"/>
    </source>
</evidence>
<dbReference type="RefSeq" id="WP_045615394.1">
    <property type="nucleotide sequence ID" value="NZ_JYGT01000009.1"/>
</dbReference>
<feature type="region of interest" description="Disordered" evidence="1">
    <location>
        <begin position="27"/>
        <end position="75"/>
    </location>
</feature>
<reference evidence="3 4" key="1">
    <citation type="submission" date="2015-02" db="EMBL/GenBank/DDBJ databases">
        <title>Evolution of amylase-binding proteins of oral streptococcal species.</title>
        <authorList>
            <person name="Haase E.M."/>
        </authorList>
    </citation>
    <scope>NUCLEOTIDE SEQUENCE [LARGE SCALE GENOMIC DNA]</scope>
    <source>
        <strain evidence="3 4">UC921A</strain>
    </source>
</reference>
<feature type="compositionally biased region" description="Polar residues" evidence="1">
    <location>
        <begin position="55"/>
        <end position="67"/>
    </location>
</feature>
<comment type="caution">
    <text evidence="3">The sequence shown here is derived from an EMBL/GenBank/DDBJ whole genome shotgun (WGS) entry which is preliminary data.</text>
</comment>
<sequence length="254" mass="28369">MKKFLMMLSAILSISVLASCGLNKNNSNTEPSSALSSVSEDDKTSASTEAKTENTSDSSTKASQSTAENKKETGPDLYKEVIERYTHYTDLLHQGNREDFEEEIKQNDIASEEYGLIFSRMDYQNAPDFKYALVDLNKDGQDELLIGYEKVVSAIYYLDNQKPSLLHTAYVPSAGGFRSGFVIYENGQVCYADWHSTHPEMNLALYSFDKKGVQKVKEATLQIGGNEKAEQVLDISSEKLDLANIDWKELNPAN</sequence>
<dbReference type="PROSITE" id="PS51257">
    <property type="entry name" value="PROKAR_LIPOPROTEIN"/>
    <property type="match status" value="1"/>
</dbReference>
<organism evidence="3 4">
    <name type="scientific">Streptococcus infantis</name>
    <dbReference type="NCBI Taxonomy" id="68892"/>
    <lineage>
        <taxon>Bacteria</taxon>
        <taxon>Bacillati</taxon>
        <taxon>Bacillota</taxon>
        <taxon>Bacilli</taxon>
        <taxon>Lactobacillales</taxon>
        <taxon>Streptococcaceae</taxon>
        <taxon>Streptococcus</taxon>
    </lineage>
</organism>
<feature type="compositionally biased region" description="Polar residues" evidence="1">
    <location>
        <begin position="27"/>
        <end position="38"/>
    </location>
</feature>
<dbReference type="PATRIC" id="fig|28037.216.peg.1311"/>
<protein>
    <recommendedName>
        <fullName evidence="5">Lipoprotein</fullName>
    </recommendedName>
</protein>
<evidence type="ECO:0008006" key="5">
    <source>
        <dbReference type="Google" id="ProtNLM"/>
    </source>
</evidence>
<evidence type="ECO:0000313" key="3">
    <source>
        <dbReference type="EMBL" id="KJQ75070.1"/>
    </source>
</evidence>
<dbReference type="OrthoDB" id="2136578at2"/>
<feature type="chain" id="PRO_5038924036" description="Lipoprotein" evidence="2">
    <location>
        <begin position="19"/>
        <end position="254"/>
    </location>
</feature>
<gene>
    <name evidence="3" type="ORF">TZ94_01364</name>
</gene>
<evidence type="ECO:0000313" key="4">
    <source>
        <dbReference type="Proteomes" id="UP000033489"/>
    </source>
</evidence>
<proteinExistence type="predicted"/>
<accession>A0A0F2DYK7</accession>
<dbReference type="EMBL" id="JYGT01000009">
    <property type="protein sequence ID" value="KJQ75070.1"/>
    <property type="molecule type" value="Genomic_DNA"/>
</dbReference>
<feature type="compositionally biased region" description="Basic and acidic residues" evidence="1">
    <location>
        <begin position="40"/>
        <end position="54"/>
    </location>
</feature>
<feature type="signal peptide" evidence="2">
    <location>
        <begin position="1"/>
        <end position="18"/>
    </location>
</feature>
<dbReference type="AlphaFoldDB" id="A0A0F2DYK7"/>